<dbReference type="CDD" id="cd06550">
    <property type="entry name" value="TM_ABC_iron-siderophores_like"/>
    <property type="match status" value="1"/>
</dbReference>
<dbReference type="AlphaFoldDB" id="A0A7G7MFY3"/>
<evidence type="ECO:0000256" key="8">
    <source>
        <dbReference type="SAM" id="MobiDB-lite"/>
    </source>
</evidence>
<dbReference type="KEGG" id="ppel:H6H00_26905"/>
<keyword evidence="4" id="KW-1003">Cell membrane</keyword>
<evidence type="ECO:0000256" key="6">
    <source>
        <dbReference type="ARBA" id="ARBA00022989"/>
    </source>
</evidence>
<dbReference type="InterPro" id="IPR000522">
    <property type="entry name" value="ABC_transptr_permease_BtuC"/>
</dbReference>
<feature type="transmembrane region" description="Helical" evidence="9">
    <location>
        <begin position="271"/>
        <end position="298"/>
    </location>
</feature>
<dbReference type="GO" id="GO:0005886">
    <property type="term" value="C:plasma membrane"/>
    <property type="evidence" value="ECO:0007669"/>
    <property type="project" value="UniProtKB-SubCell"/>
</dbReference>
<evidence type="ECO:0000256" key="7">
    <source>
        <dbReference type="ARBA" id="ARBA00023136"/>
    </source>
</evidence>
<keyword evidence="7 9" id="KW-0472">Membrane</keyword>
<dbReference type="PANTHER" id="PTHR30472">
    <property type="entry name" value="FERRIC ENTEROBACTIN TRANSPORT SYSTEM PERMEASE PROTEIN"/>
    <property type="match status" value="1"/>
</dbReference>
<reference evidence="10 11" key="1">
    <citation type="submission" date="2020-08" db="EMBL/GenBank/DDBJ databases">
        <authorList>
            <person name="Mo P."/>
        </authorList>
    </citation>
    <scope>NUCLEOTIDE SEQUENCE [LARGE SCALE GENOMIC DNA]</scope>
    <source>
        <strain evidence="10 11">CGMCC 4.1532</strain>
    </source>
</reference>
<dbReference type="Pfam" id="PF01032">
    <property type="entry name" value="FecCD"/>
    <property type="match status" value="1"/>
</dbReference>
<keyword evidence="6 9" id="KW-1133">Transmembrane helix</keyword>
<accession>A0A7G7MFY3</accession>
<comment type="similarity">
    <text evidence="2">Belongs to the binding-protein-dependent transport system permease family. FecCD subfamily.</text>
</comment>
<organism evidence="10 11">
    <name type="scientific">Pseudonocardia petroleophila</name>
    <dbReference type="NCBI Taxonomy" id="37331"/>
    <lineage>
        <taxon>Bacteria</taxon>
        <taxon>Bacillati</taxon>
        <taxon>Actinomycetota</taxon>
        <taxon>Actinomycetes</taxon>
        <taxon>Pseudonocardiales</taxon>
        <taxon>Pseudonocardiaceae</taxon>
        <taxon>Pseudonocardia</taxon>
    </lineage>
</organism>
<evidence type="ECO:0000313" key="11">
    <source>
        <dbReference type="Proteomes" id="UP000515728"/>
    </source>
</evidence>
<keyword evidence="5 9" id="KW-0812">Transmembrane</keyword>
<dbReference type="FunFam" id="1.10.3470.10:FF:000001">
    <property type="entry name" value="Vitamin B12 ABC transporter permease BtuC"/>
    <property type="match status" value="1"/>
</dbReference>
<evidence type="ECO:0000256" key="4">
    <source>
        <dbReference type="ARBA" id="ARBA00022475"/>
    </source>
</evidence>
<keyword evidence="3" id="KW-0813">Transport</keyword>
<dbReference type="PANTHER" id="PTHR30472:SF1">
    <property type="entry name" value="FE(3+) DICITRATE TRANSPORT SYSTEM PERMEASE PROTEIN FECC-RELATED"/>
    <property type="match status" value="1"/>
</dbReference>
<sequence length="367" mass="37291">MVSTAQDSAPEETPLSTVTPVPGPTTGPPRAPRRSLRGRRIVGLVLLLAALVAGALLSVAVGAKPIPPGVVWDALVRPDLSLEDHIVVRSLRIPRTVLGLVAGAALGLSGALIQGHTRNPLADPGLLGVNAGAAFLVVIGIYLFGVTDPLGYVWFAFAGAAAASVAVFVLGSVGRGGATPVTLALAGSAISALLGALTSAVILVDVATLDAYRFWAVGSLAGRDGEVLTNVVWFLGAGALMALASAPALNALSLGDDVARSLGHSVRRTRVLGIVAITLLAGGATAACGPIAFVGLVVPHIVRTFTGPDYRWLLPASALSGAVLLLVGDVLGRVLVRPGELQVGIVLALVGAPFFIHLVRRRKMVNI</sequence>
<feature type="compositionally biased region" description="Pro residues" evidence="8">
    <location>
        <begin position="21"/>
        <end position="30"/>
    </location>
</feature>
<dbReference type="Gene3D" id="1.10.3470.10">
    <property type="entry name" value="ABC transporter involved in vitamin B12 uptake, BtuC"/>
    <property type="match status" value="1"/>
</dbReference>
<feature type="transmembrane region" description="Helical" evidence="9">
    <location>
        <begin position="151"/>
        <end position="171"/>
    </location>
</feature>
<feature type="transmembrane region" description="Helical" evidence="9">
    <location>
        <begin position="227"/>
        <end position="250"/>
    </location>
</feature>
<feature type="transmembrane region" description="Helical" evidence="9">
    <location>
        <begin position="183"/>
        <end position="207"/>
    </location>
</feature>
<feature type="region of interest" description="Disordered" evidence="8">
    <location>
        <begin position="1"/>
        <end position="34"/>
    </location>
</feature>
<evidence type="ECO:0000256" key="9">
    <source>
        <dbReference type="SAM" id="Phobius"/>
    </source>
</evidence>
<comment type="subcellular location">
    <subcellularLocation>
        <location evidence="1">Cell membrane</location>
        <topology evidence="1">Multi-pass membrane protein</topology>
    </subcellularLocation>
</comment>
<dbReference type="GO" id="GO:0022857">
    <property type="term" value="F:transmembrane transporter activity"/>
    <property type="evidence" value="ECO:0007669"/>
    <property type="project" value="InterPro"/>
</dbReference>
<evidence type="ECO:0000313" key="10">
    <source>
        <dbReference type="EMBL" id="QNG51694.1"/>
    </source>
</evidence>
<dbReference type="EMBL" id="CP060131">
    <property type="protein sequence ID" value="QNG51694.1"/>
    <property type="molecule type" value="Genomic_DNA"/>
</dbReference>
<feature type="transmembrane region" description="Helical" evidence="9">
    <location>
        <begin position="93"/>
        <end position="113"/>
    </location>
</feature>
<evidence type="ECO:0000256" key="1">
    <source>
        <dbReference type="ARBA" id="ARBA00004651"/>
    </source>
</evidence>
<protein>
    <submittedName>
        <fullName evidence="10">Iron chelate uptake ABC transporter family permease subunit</fullName>
    </submittedName>
</protein>
<feature type="transmembrane region" description="Helical" evidence="9">
    <location>
        <begin position="310"/>
        <end position="331"/>
    </location>
</feature>
<keyword evidence="11" id="KW-1185">Reference proteome</keyword>
<feature type="transmembrane region" description="Helical" evidence="9">
    <location>
        <begin position="343"/>
        <end position="360"/>
    </location>
</feature>
<evidence type="ECO:0000256" key="5">
    <source>
        <dbReference type="ARBA" id="ARBA00022692"/>
    </source>
</evidence>
<evidence type="ECO:0000256" key="2">
    <source>
        <dbReference type="ARBA" id="ARBA00007935"/>
    </source>
</evidence>
<evidence type="ECO:0000256" key="3">
    <source>
        <dbReference type="ARBA" id="ARBA00022448"/>
    </source>
</evidence>
<dbReference type="GO" id="GO:0033214">
    <property type="term" value="P:siderophore-iron import into cell"/>
    <property type="evidence" value="ECO:0007669"/>
    <property type="project" value="TreeGrafter"/>
</dbReference>
<dbReference type="SUPFAM" id="SSF81345">
    <property type="entry name" value="ABC transporter involved in vitamin B12 uptake, BtuC"/>
    <property type="match status" value="1"/>
</dbReference>
<feature type="transmembrane region" description="Helical" evidence="9">
    <location>
        <begin position="41"/>
        <end position="63"/>
    </location>
</feature>
<feature type="transmembrane region" description="Helical" evidence="9">
    <location>
        <begin position="125"/>
        <end position="145"/>
    </location>
</feature>
<dbReference type="Proteomes" id="UP000515728">
    <property type="component" value="Chromosome"/>
</dbReference>
<name>A0A7G7MFY3_9PSEU</name>
<gene>
    <name evidence="10" type="ORF">H6H00_26905</name>
</gene>
<proteinExistence type="inferred from homology"/>
<dbReference type="InterPro" id="IPR037294">
    <property type="entry name" value="ABC_BtuC-like"/>
</dbReference>